<dbReference type="InterPro" id="IPR001162">
    <property type="entry name" value="UvrC_RNase_H_dom"/>
</dbReference>
<dbReference type="Pfam" id="PF01541">
    <property type="entry name" value="GIY-YIG"/>
    <property type="match status" value="1"/>
</dbReference>
<dbReference type="InterPro" id="IPR035901">
    <property type="entry name" value="GIY-YIG_endonuc_sf"/>
</dbReference>
<dbReference type="Proteomes" id="UP000178429">
    <property type="component" value="Unassembled WGS sequence"/>
</dbReference>
<dbReference type="PANTHER" id="PTHR30562:SF1">
    <property type="entry name" value="UVRABC SYSTEM PROTEIN C"/>
    <property type="match status" value="1"/>
</dbReference>
<evidence type="ECO:0000259" key="7">
    <source>
        <dbReference type="PROSITE" id="PS50165"/>
    </source>
</evidence>
<keyword evidence="1" id="KW-0963">Cytoplasm</keyword>
<proteinExistence type="predicted"/>
<evidence type="ECO:0000256" key="4">
    <source>
        <dbReference type="ARBA" id="ARBA00022881"/>
    </source>
</evidence>
<evidence type="ECO:0000259" key="6">
    <source>
        <dbReference type="PROSITE" id="PS50164"/>
    </source>
</evidence>
<dbReference type="SMART" id="SM00465">
    <property type="entry name" value="GIYc"/>
    <property type="match status" value="1"/>
</dbReference>
<dbReference type="InterPro" id="IPR036876">
    <property type="entry name" value="UVR_dom_sf"/>
</dbReference>
<evidence type="ECO:0000256" key="3">
    <source>
        <dbReference type="ARBA" id="ARBA00022769"/>
    </source>
</evidence>
<protein>
    <recommendedName>
        <fullName evidence="10">Excinuclease ABC subunit C</fullName>
    </recommendedName>
</protein>
<evidence type="ECO:0000256" key="5">
    <source>
        <dbReference type="ARBA" id="ARBA00023204"/>
    </source>
</evidence>
<keyword evidence="3" id="KW-0228">DNA excision</keyword>
<dbReference type="InterPro" id="IPR050066">
    <property type="entry name" value="UvrABC_protein_C"/>
</dbReference>
<keyword evidence="2" id="KW-0227">DNA damage</keyword>
<dbReference type="Pfam" id="PF08459">
    <property type="entry name" value="UvrC_RNaseH_dom"/>
    <property type="match status" value="1"/>
</dbReference>
<dbReference type="STRING" id="1802525.A2975_05570"/>
<reference evidence="8 9" key="1">
    <citation type="journal article" date="2016" name="Nat. Commun.">
        <title>Thousands of microbial genomes shed light on interconnected biogeochemical processes in an aquifer system.</title>
        <authorList>
            <person name="Anantharaman K."/>
            <person name="Brown C.T."/>
            <person name="Hug L.A."/>
            <person name="Sharon I."/>
            <person name="Castelle C.J."/>
            <person name="Probst A.J."/>
            <person name="Thomas B.C."/>
            <person name="Singh A."/>
            <person name="Wilkins M.J."/>
            <person name="Karaoz U."/>
            <person name="Brodie E.L."/>
            <person name="Williams K.H."/>
            <person name="Hubbard S.S."/>
            <person name="Banfield J.F."/>
        </authorList>
    </citation>
    <scope>NUCLEOTIDE SEQUENCE [LARGE SCALE GENOMIC DNA]</scope>
</reference>
<dbReference type="GO" id="GO:0009381">
    <property type="term" value="F:excinuclease ABC activity"/>
    <property type="evidence" value="ECO:0007669"/>
    <property type="project" value="InterPro"/>
</dbReference>
<dbReference type="PANTHER" id="PTHR30562">
    <property type="entry name" value="UVRC/OXIDOREDUCTASE"/>
    <property type="match status" value="1"/>
</dbReference>
<dbReference type="Gene3D" id="3.30.420.340">
    <property type="entry name" value="UvrC, RNAse H endonuclease domain"/>
    <property type="match status" value="1"/>
</dbReference>
<dbReference type="CDD" id="cd10434">
    <property type="entry name" value="GIY-YIG_UvrC_Cho"/>
    <property type="match status" value="1"/>
</dbReference>
<dbReference type="GO" id="GO:0006289">
    <property type="term" value="P:nucleotide-excision repair"/>
    <property type="evidence" value="ECO:0007669"/>
    <property type="project" value="InterPro"/>
</dbReference>
<dbReference type="PROSITE" id="PS50164">
    <property type="entry name" value="GIY_YIG"/>
    <property type="match status" value="1"/>
</dbReference>
<gene>
    <name evidence="8" type="ORF">A2975_05570</name>
</gene>
<dbReference type="InterPro" id="IPR000305">
    <property type="entry name" value="GIY-YIG_endonuc"/>
</dbReference>
<organism evidence="8 9">
    <name type="scientific">Candidatus Woesebacteria bacterium RIFCSPLOWO2_01_FULL_44_14</name>
    <dbReference type="NCBI Taxonomy" id="1802525"/>
    <lineage>
        <taxon>Bacteria</taxon>
        <taxon>Candidatus Woeseibacteriota</taxon>
    </lineage>
</organism>
<evidence type="ECO:0008006" key="10">
    <source>
        <dbReference type="Google" id="ProtNLM"/>
    </source>
</evidence>
<keyword evidence="5" id="KW-0234">DNA repair</keyword>
<sequence>MRITVNLPDTPGVYRFLDHGGKTLYIGKARNLKNRVASYFLKSVFGKTKKMVSQAKSISWVKTLSDFEAILLEAQLVRKHQPFYNVQLKDDKSPIYIVITQDEFPRVTMARKSGTFGPYTNAQTVRKVLKLIRRIYPFSQHKVGRKACLYNQMGLCSPCPNTIKNSVQKQKYLQNIKNIKKLLSGDLKFVRNDLGKEMQKYSKKNNFEEAQKVLTKMQILDYVTTPTTVVERYLNNPNLAEDLRQQEAQNLARYVQGPSLYVGRIECYDVAHLAGTNPTASMVTFVDGEPDKNRYRHFKIKKARRGDDYGALKEVLERRKKRFEDWGKPDLIIVDGGKGQLSAALEVFGYDLPVVGLAKKFETLVSFQNGKFVSTRLPAGPARNLVVRLRDEAHRFARRLHHKQVAKTLTQNLPSVVE</sequence>
<dbReference type="GO" id="GO:0009380">
    <property type="term" value="C:excinuclease repair complex"/>
    <property type="evidence" value="ECO:0007669"/>
    <property type="project" value="TreeGrafter"/>
</dbReference>
<feature type="domain" description="UvrC family homology region profile" evidence="7">
    <location>
        <begin position="244"/>
        <end position="348"/>
    </location>
</feature>
<dbReference type="SUPFAM" id="SSF46600">
    <property type="entry name" value="C-terminal UvrC-binding domain of UvrB"/>
    <property type="match status" value="1"/>
</dbReference>
<feature type="domain" description="GIY-YIG" evidence="6">
    <location>
        <begin position="9"/>
        <end position="86"/>
    </location>
</feature>
<evidence type="ECO:0000313" key="8">
    <source>
        <dbReference type="EMBL" id="OGM68738.1"/>
    </source>
</evidence>
<dbReference type="FunFam" id="3.40.1440.10:FF:000001">
    <property type="entry name" value="UvrABC system protein C"/>
    <property type="match status" value="1"/>
</dbReference>
<dbReference type="EMBL" id="MGHL01000019">
    <property type="protein sequence ID" value="OGM68738.1"/>
    <property type="molecule type" value="Genomic_DNA"/>
</dbReference>
<dbReference type="InterPro" id="IPR038476">
    <property type="entry name" value="UvrC_RNase_H_dom_sf"/>
</dbReference>
<dbReference type="AlphaFoldDB" id="A0A1F8BZL1"/>
<evidence type="ECO:0000256" key="2">
    <source>
        <dbReference type="ARBA" id="ARBA00022763"/>
    </source>
</evidence>
<keyword evidence="4" id="KW-0267">Excision nuclease</keyword>
<dbReference type="PROSITE" id="PS50165">
    <property type="entry name" value="UVRC"/>
    <property type="match status" value="1"/>
</dbReference>
<evidence type="ECO:0000313" key="9">
    <source>
        <dbReference type="Proteomes" id="UP000178429"/>
    </source>
</evidence>
<accession>A0A1F8BZL1</accession>
<dbReference type="InterPro" id="IPR047296">
    <property type="entry name" value="GIY-YIG_UvrC_Cho"/>
</dbReference>
<comment type="caution">
    <text evidence="8">The sequence shown here is derived from an EMBL/GenBank/DDBJ whole genome shotgun (WGS) entry which is preliminary data.</text>
</comment>
<name>A0A1F8BZL1_9BACT</name>
<dbReference type="Gene3D" id="3.40.1440.10">
    <property type="entry name" value="GIY-YIG endonuclease"/>
    <property type="match status" value="1"/>
</dbReference>
<evidence type="ECO:0000256" key="1">
    <source>
        <dbReference type="ARBA" id="ARBA00022490"/>
    </source>
</evidence>
<dbReference type="SUPFAM" id="SSF82771">
    <property type="entry name" value="GIY-YIG endonuclease"/>
    <property type="match status" value="1"/>
</dbReference>